<accession>A0A4R6FZ06</accession>
<sequence>MRFPILFAAAAAMIAAPAAAAPQDKAPSKAEIDAAQKTLGVIVSGLQSDKVPANVKSAIFGCIYENSLSAISQDVTKVFAANKKLDANDATIRLTVVARVCGVPPEKAVPAGKSKGR</sequence>
<dbReference type="AlphaFoldDB" id="A0A4R6FZ06"/>
<organism evidence="2 3">
    <name type="scientific">Stakelama pacifica</name>
    <dbReference type="NCBI Taxonomy" id="517720"/>
    <lineage>
        <taxon>Bacteria</taxon>
        <taxon>Pseudomonadati</taxon>
        <taxon>Pseudomonadota</taxon>
        <taxon>Alphaproteobacteria</taxon>
        <taxon>Sphingomonadales</taxon>
        <taxon>Sphingomonadaceae</taxon>
        <taxon>Stakelama</taxon>
    </lineage>
</organism>
<keyword evidence="1" id="KW-0732">Signal</keyword>
<feature type="chain" id="PRO_5020336082" evidence="1">
    <location>
        <begin position="21"/>
        <end position="117"/>
    </location>
</feature>
<comment type="caution">
    <text evidence="2">The sequence shown here is derived from an EMBL/GenBank/DDBJ whole genome shotgun (WGS) entry which is preliminary data.</text>
</comment>
<feature type="signal peptide" evidence="1">
    <location>
        <begin position="1"/>
        <end position="20"/>
    </location>
</feature>
<protein>
    <submittedName>
        <fullName evidence="2">Uncharacterized protein</fullName>
    </submittedName>
</protein>
<name>A0A4R6FZ06_9SPHN</name>
<evidence type="ECO:0000313" key="3">
    <source>
        <dbReference type="Proteomes" id="UP000295493"/>
    </source>
</evidence>
<dbReference type="OrthoDB" id="7428787at2"/>
<dbReference type="Proteomes" id="UP000295493">
    <property type="component" value="Unassembled WGS sequence"/>
</dbReference>
<dbReference type="EMBL" id="SNWD01000001">
    <property type="protein sequence ID" value="TDN86610.1"/>
    <property type="molecule type" value="Genomic_DNA"/>
</dbReference>
<dbReference type="RefSeq" id="WP_133493811.1">
    <property type="nucleotide sequence ID" value="NZ_BMLU01000001.1"/>
</dbReference>
<keyword evidence="3" id="KW-1185">Reference proteome</keyword>
<reference evidence="2 3" key="1">
    <citation type="submission" date="2019-03" db="EMBL/GenBank/DDBJ databases">
        <title>Genomic Encyclopedia of Type Strains, Phase IV (KMG-IV): sequencing the most valuable type-strain genomes for metagenomic binning, comparative biology and taxonomic classification.</title>
        <authorList>
            <person name="Goeker M."/>
        </authorList>
    </citation>
    <scope>NUCLEOTIDE SEQUENCE [LARGE SCALE GENOMIC DNA]</scope>
    <source>
        <strain evidence="2 3">DSM 25059</strain>
    </source>
</reference>
<evidence type="ECO:0000313" key="2">
    <source>
        <dbReference type="EMBL" id="TDN86610.1"/>
    </source>
</evidence>
<proteinExistence type="predicted"/>
<gene>
    <name evidence="2" type="ORF">EV664_101184</name>
</gene>
<evidence type="ECO:0000256" key="1">
    <source>
        <dbReference type="SAM" id="SignalP"/>
    </source>
</evidence>